<dbReference type="Gene3D" id="3.40.390.10">
    <property type="entry name" value="Collagenase (Catalytic Domain)"/>
    <property type="match status" value="1"/>
</dbReference>
<keyword evidence="4" id="KW-0479">Metal-binding</keyword>
<dbReference type="SUPFAM" id="SSF55486">
    <property type="entry name" value="Metalloproteases ('zincins'), catalytic domain"/>
    <property type="match status" value="1"/>
</dbReference>
<dbReference type="AlphaFoldDB" id="A0A6G6YAZ7"/>
<dbReference type="KEGG" id="spzr:G5C33_09700"/>
<dbReference type="Gene3D" id="1.10.1380.10">
    <property type="entry name" value="Neutral endopeptidase , domain2"/>
    <property type="match status" value="1"/>
</dbReference>
<dbReference type="PANTHER" id="PTHR11733:SF167">
    <property type="entry name" value="FI17812P1-RELATED"/>
    <property type="match status" value="1"/>
</dbReference>
<keyword evidence="6" id="KW-0862">Zinc</keyword>
<dbReference type="Pfam" id="PF01431">
    <property type="entry name" value="Peptidase_M13"/>
    <property type="match status" value="1"/>
</dbReference>
<evidence type="ECO:0000259" key="9">
    <source>
        <dbReference type="Pfam" id="PF05649"/>
    </source>
</evidence>
<gene>
    <name evidence="10" type="ORF">G5C33_09700</name>
</gene>
<dbReference type="PROSITE" id="PS51885">
    <property type="entry name" value="NEPRILYSIN"/>
    <property type="match status" value="1"/>
</dbReference>
<accession>A0A6G6YAZ7</accession>
<dbReference type="Proteomes" id="UP000501568">
    <property type="component" value="Chromosome"/>
</dbReference>
<keyword evidence="3" id="KW-0645">Protease</keyword>
<sequence>MQGETHPTTVSEQTETVGEAAVAPVDPATAPGPQIGSFGFDIAGMDRSVAPGNDFYNYANGTWLANTEIPADKSNYGMFSVLADLSRERTQEILREEAGTGSKIGTAYASYLDQDHIDSLGLAPIQPWLDQIAGLSSKAGYAALAAQADRNGVGIPFGTWVGQDDKNPEQYALNLRQSGLGMPDRDYYLSDDPKLAETRAKYLAHLTNVLTLAGEANAAERAQAIVDFETGIAQAHWTRVESRDADKTYNKMTVAELSGMAPGFDFASYFQGIGADVDSVIVAQPSAVKGIADLIRTTPLAVLKDQLLVRSLDGFADVLPSSFDQEHFAFYGTALSGTPEQEARWKRAVDFTTGALADDVSQIYVARYFPPEAKAAADELVRNVIAAMDRRIDELDWMAPETKAKAHEKLAAFTPKIGYPDRWRDYSDLDIVSGDAFGNNLRTNNWAHDYNVGHLGKPLQRWEWGMTPMTVNAYANFGMVEIVFPAAILQPPFFDPNADPAVNYGGIGAVIGHELSHHFDDQGAKYDAEGRLTQWWTDADTEAFKARTQALVAQYDQYEPLEGMNVQGALTLGENVADLAGLTVAYDAYRASLGGEPAPVLDGFSGDQRFYLGWAQVWRRNYREANLRQRLLTDPHSPSQQRAWVVRNLDPWYSAFAPEPSQKLFLTPEQRVKIW</sequence>
<dbReference type="GO" id="GO:0046872">
    <property type="term" value="F:metal ion binding"/>
    <property type="evidence" value="ECO:0007669"/>
    <property type="project" value="UniProtKB-KW"/>
</dbReference>
<feature type="domain" description="Peptidase M13 C-terminal" evidence="8">
    <location>
        <begin position="472"/>
        <end position="672"/>
    </location>
</feature>
<dbReference type="Pfam" id="PF05649">
    <property type="entry name" value="Peptidase_M13_N"/>
    <property type="match status" value="1"/>
</dbReference>
<organism evidence="10 11">
    <name type="scientific">Stakelama tenebrarum</name>
    <dbReference type="NCBI Taxonomy" id="2711215"/>
    <lineage>
        <taxon>Bacteria</taxon>
        <taxon>Pseudomonadati</taxon>
        <taxon>Pseudomonadota</taxon>
        <taxon>Alphaproteobacteria</taxon>
        <taxon>Sphingomonadales</taxon>
        <taxon>Sphingomonadaceae</taxon>
        <taxon>Stakelama</taxon>
    </lineage>
</organism>
<dbReference type="GO" id="GO:0016485">
    <property type="term" value="P:protein processing"/>
    <property type="evidence" value="ECO:0007669"/>
    <property type="project" value="TreeGrafter"/>
</dbReference>
<evidence type="ECO:0000256" key="3">
    <source>
        <dbReference type="ARBA" id="ARBA00022670"/>
    </source>
</evidence>
<evidence type="ECO:0000313" key="11">
    <source>
        <dbReference type="Proteomes" id="UP000501568"/>
    </source>
</evidence>
<keyword evidence="7" id="KW-0482">Metalloprotease</keyword>
<dbReference type="PRINTS" id="PR00786">
    <property type="entry name" value="NEPRILYSIN"/>
</dbReference>
<evidence type="ECO:0000313" key="10">
    <source>
        <dbReference type="EMBL" id="QIG81878.1"/>
    </source>
</evidence>
<evidence type="ECO:0000256" key="5">
    <source>
        <dbReference type="ARBA" id="ARBA00022801"/>
    </source>
</evidence>
<name>A0A6G6YAZ7_9SPHN</name>
<evidence type="ECO:0000256" key="4">
    <source>
        <dbReference type="ARBA" id="ARBA00022723"/>
    </source>
</evidence>
<comment type="similarity">
    <text evidence="2">Belongs to the peptidase M13 family.</text>
</comment>
<evidence type="ECO:0000256" key="7">
    <source>
        <dbReference type="ARBA" id="ARBA00023049"/>
    </source>
</evidence>
<feature type="domain" description="Peptidase M13 N-terminal" evidence="9">
    <location>
        <begin position="51"/>
        <end position="420"/>
    </location>
</feature>
<keyword evidence="5" id="KW-0378">Hydrolase</keyword>
<comment type="cofactor">
    <cofactor evidence="1">
        <name>Zn(2+)</name>
        <dbReference type="ChEBI" id="CHEBI:29105"/>
    </cofactor>
</comment>
<dbReference type="InterPro" id="IPR008753">
    <property type="entry name" value="Peptidase_M13_N"/>
</dbReference>
<evidence type="ECO:0000259" key="8">
    <source>
        <dbReference type="Pfam" id="PF01431"/>
    </source>
</evidence>
<dbReference type="InterPro" id="IPR018497">
    <property type="entry name" value="Peptidase_M13_C"/>
</dbReference>
<evidence type="ECO:0000256" key="1">
    <source>
        <dbReference type="ARBA" id="ARBA00001947"/>
    </source>
</evidence>
<dbReference type="CDD" id="cd08662">
    <property type="entry name" value="M13"/>
    <property type="match status" value="1"/>
</dbReference>
<evidence type="ECO:0000256" key="2">
    <source>
        <dbReference type="ARBA" id="ARBA00007357"/>
    </source>
</evidence>
<reference evidence="10 11" key="1">
    <citation type="submission" date="2020-02" db="EMBL/GenBank/DDBJ databases">
        <authorList>
            <person name="Zheng R.K."/>
            <person name="Sun C.M."/>
        </authorList>
    </citation>
    <scope>NUCLEOTIDE SEQUENCE [LARGE SCALE GENOMIC DNA]</scope>
    <source>
        <strain evidence="11">zrk23</strain>
    </source>
</reference>
<proteinExistence type="inferred from homology"/>
<dbReference type="GO" id="GO:0005886">
    <property type="term" value="C:plasma membrane"/>
    <property type="evidence" value="ECO:0007669"/>
    <property type="project" value="TreeGrafter"/>
</dbReference>
<dbReference type="InterPro" id="IPR000718">
    <property type="entry name" value="Peptidase_M13"/>
</dbReference>
<dbReference type="InterPro" id="IPR042089">
    <property type="entry name" value="Peptidase_M13_dom_2"/>
</dbReference>
<dbReference type="GO" id="GO:0004222">
    <property type="term" value="F:metalloendopeptidase activity"/>
    <property type="evidence" value="ECO:0007669"/>
    <property type="project" value="InterPro"/>
</dbReference>
<dbReference type="EMBL" id="CP049109">
    <property type="protein sequence ID" value="QIG81878.1"/>
    <property type="molecule type" value="Genomic_DNA"/>
</dbReference>
<dbReference type="PANTHER" id="PTHR11733">
    <property type="entry name" value="ZINC METALLOPROTEASE FAMILY M13 NEPRILYSIN-RELATED"/>
    <property type="match status" value="1"/>
</dbReference>
<protein>
    <submittedName>
        <fullName evidence="10">M13 family metallopeptidase</fullName>
    </submittedName>
</protein>
<dbReference type="InterPro" id="IPR024079">
    <property type="entry name" value="MetalloPept_cat_dom_sf"/>
</dbReference>
<dbReference type="RefSeq" id="WP_165328802.1">
    <property type="nucleotide sequence ID" value="NZ_CP049109.1"/>
</dbReference>
<keyword evidence="11" id="KW-1185">Reference proteome</keyword>
<evidence type="ECO:0000256" key="6">
    <source>
        <dbReference type="ARBA" id="ARBA00022833"/>
    </source>
</evidence>